<evidence type="ECO:0000256" key="2">
    <source>
        <dbReference type="ARBA" id="ARBA00022741"/>
    </source>
</evidence>
<evidence type="ECO:0000256" key="3">
    <source>
        <dbReference type="ARBA" id="ARBA00022777"/>
    </source>
</evidence>
<evidence type="ECO:0000256" key="1">
    <source>
        <dbReference type="ARBA" id="ARBA00022679"/>
    </source>
</evidence>
<feature type="region of interest" description="Disordered" evidence="5">
    <location>
        <begin position="1"/>
        <end position="29"/>
    </location>
</feature>
<dbReference type="CDD" id="cd01428">
    <property type="entry name" value="ADK"/>
    <property type="match status" value="2"/>
</dbReference>
<dbReference type="Proteomes" id="UP000886611">
    <property type="component" value="Unassembled WGS sequence"/>
</dbReference>
<feature type="compositionally biased region" description="Basic and acidic residues" evidence="5">
    <location>
        <begin position="8"/>
        <end position="24"/>
    </location>
</feature>
<name>A0A8X7XP21_POLSE</name>
<dbReference type="HAMAP" id="MF_00235">
    <property type="entry name" value="Adenylate_kinase_Adk"/>
    <property type="match status" value="1"/>
</dbReference>
<keyword evidence="3 4" id="KW-0418">Kinase</keyword>
<dbReference type="PRINTS" id="PR00094">
    <property type="entry name" value="ADENYLTKNASE"/>
</dbReference>
<evidence type="ECO:0000313" key="6">
    <source>
        <dbReference type="EMBL" id="KAG2471307.1"/>
    </source>
</evidence>
<proteinExistence type="inferred from homology"/>
<dbReference type="SUPFAM" id="SSF52540">
    <property type="entry name" value="P-loop containing nucleoside triphosphate hydrolases"/>
    <property type="match status" value="2"/>
</dbReference>
<organism evidence="6 7">
    <name type="scientific">Polypterus senegalus</name>
    <name type="common">Senegal bichir</name>
    <dbReference type="NCBI Taxonomy" id="55291"/>
    <lineage>
        <taxon>Eukaryota</taxon>
        <taxon>Metazoa</taxon>
        <taxon>Chordata</taxon>
        <taxon>Craniata</taxon>
        <taxon>Vertebrata</taxon>
        <taxon>Euteleostomi</taxon>
        <taxon>Actinopterygii</taxon>
        <taxon>Polypteriformes</taxon>
        <taxon>Polypteridae</taxon>
        <taxon>Polypterus</taxon>
    </lineage>
</organism>
<dbReference type="Gene3D" id="3.40.50.300">
    <property type="entry name" value="P-loop containing nucleotide triphosphate hydrolases"/>
    <property type="match status" value="2"/>
</dbReference>
<dbReference type="GO" id="GO:0005524">
    <property type="term" value="F:ATP binding"/>
    <property type="evidence" value="ECO:0007669"/>
    <property type="project" value="InterPro"/>
</dbReference>
<accession>A0A8X7XP21</accession>
<feature type="non-terminal residue" evidence="6">
    <location>
        <position position="1"/>
    </location>
</feature>
<keyword evidence="7" id="KW-1185">Reference proteome</keyword>
<dbReference type="PANTHER" id="PTHR23359">
    <property type="entry name" value="NUCLEOTIDE KINASE"/>
    <property type="match status" value="1"/>
</dbReference>
<comment type="similarity">
    <text evidence="4">Belongs to the adenylate kinase family.</text>
</comment>
<dbReference type="GO" id="GO:0019205">
    <property type="term" value="F:nucleobase-containing compound kinase activity"/>
    <property type="evidence" value="ECO:0007669"/>
    <property type="project" value="InterPro"/>
</dbReference>
<comment type="caution">
    <text evidence="6">The sequence shown here is derived from an EMBL/GenBank/DDBJ whole genome shotgun (WGS) entry which is preliminary data.</text>
</comment>
<gene>
    <name evidence="6" type="primary">Ak5_1</name>
    <name evidence="6" type="ORF">GTO96_0006538</name>
</gene>
<dbReference type="GO" id="GO:0006139">
    <property type="term" value="P:nucleobase-containing compound metabolic process"/>
    <property type="evidence" value="ECO:0007669"/>
    <property type="project" value="InterPro"/>
</dbReference>
<dbReference type="PROSITE" id="PS00113">
    <property type="entry name" value="ADENYLATE_KINASE"/>
    <property type="match status" value="1"/>
</dbReference>
<feature type="non-terminal residue" evidence="6">
    <location>
        <position position="577"/>
    </location>
</feature>
<dbReference type="AlphaFoldDB" id="A0A8X7XP21"/>
<reference evidence="6 7" key="1">
    <citation type="journal article" date="2021" name="Cell">
        <title>Tracing the genetic footprints of vertebrate landing in non-teleost ray-finned fishes.</title>
        <authorList>
            <person name="Bi X."/>
            <person name="Wang K."/>
            <person name="Yang L."/>
            <person name="Pan H."/>
            <person name="Jiang H."/>
            <person name="Wei Q."/>
            <person name="Fang M."/>
            <person name="Yu H."/>
            <person name="Zhu C."/>
            <person name="Cai Y."/>
            <person name="He Y."/>
            <person name="Gan X."/>
            <person name="Zeng H."/>
            <person name="Yu D."/>
            <person name="Zhu Y."/>
            <person name="Jiang H."/>
            <person name="Qiu Q."/>
            <person name="Yang H."/>
            <person name="Zhang Y.E."/>
            <person name="Wang W."/>
            <person name="Zhu M."/>
            <person name="He S."/>
            <person name="Zhang G."/>
        </authorList>
    </citation>
    <scope>NUCLEOTIDE SEQUENCE [LARGE SCALE GENOMIC DNA]</scope>
    <source>
        <strain evidence="6">Bchr_013</strain>
    </source>
</reference>
<dbReference type="Pfam" id="PF00406">
    <property type="entry name" value="ADK"/>
    <property type="match status" value="2"/>
</dbReference>
<evidence type="ECO:0000256" key="4">
    <source>
        <dbReference type="RuleBase" id="RU003330"/>
    </source>
</evidence>
<keyword evidence="2" id="KW-0547">Nucleotide-binding</keyword>
<dbReference type="InterPro" id="IPR027417">
    <property type="entry name" value="P-loop_NTPase"/>
</dbReference>
<protein>
    <submittedName>
        <fullName evidence="6">KAD5 kinase</fullName>
    </submittedName>
</protein>
<keyword evidence="1 4" id="KW-0808">Transferase</keyword>
<dbReference type="InterPro" id="IPR033690">
    <property type="entry name" value="Adenylat_kinase_CS"/>
</dbReference>
<dbReference type="InterPro" id="IPR000850">
    <property type="entry name" value="Adenylat/UMP-CMP_kin"/>
</dbReference>
<evidence type="ECO:0000313" key="7">
    <source>
        <dbReference type="Proteomes" id="UP000886611"/>
    </source>
</evidence>
<evidence type="ECO:0000256" key="5">
    <source>
        <dbReference type="SAM" id="MobiDB-lite"/>
    </source>
</evidence>
<dbReference type="EMBL" id="JAATIS010000094">
    <property type="protein sequence ID" value="KAG2471307.1"/>
    <property type="molecule type" value="Genomic_DNA"/>
</dbReference>
<sequence>MLVVSIQKTDDSKPLDGRGSRTAEGRALPSPLAASIRPSRILIFCEVKAEDHWTSGSGIRGRQGEVTLFGSLGCPSRTPQRPQPGLLTHNLYGYVNVIRASMLTGLMFHRPQDPMDFLEGCLSRVREIGGVEKVRWDTFITTDKKALPPAGQRAQLRSQSSSAVLPRGDRQLGHQLSIESDTDLSETDELIAEYVIFDPQKPRPRIILIIGGPASGKGTQSLKTAERYGFVYISVGEVLRQKMIHSASSNRKWGLIAKIITNGELAPQETTINEIKQQLMQNSDAKGFVIDGFPRDVAQAICFDDQICQPDLVLFLSCGASKLKERLEKREQQGRPDNNPKAIARRLATFKQNAMPLVSYYQDKEVIVKLDASRDEEQVFQDICVIVDHRLFPAKEPAEDKLHRVHVIFMFGGPGSGKNTQCQRIAARYGYPHLAVGELLKLEVASRSLTGQKIKELMERGDTVPKEIVVAQLRDAMLRSLPSTKGFVISGFPTDEGDGQREEFEKVVASPEVVLLLECSSETMADRLYIRSLVSQHHQDEASIRMSTEACKKKLEPTIAAYEKRGLVHRVISFCHN</sequence>